<keyword evidence="3" id="KW-1185">Reference proteome</keyword>
<dbReference type="PANTHER" id="PTHR43210">
    <property type="entry name" value="DETHIOBIOTIN SYNTHETASE"/>
    <property type="match status" value="1"/>
</dbReference>
<feature type="binding site" evidence="1">
    <location>
        <position position="49"/>
    </location>
    <ligand>
        <name>ATP</name>
        <dbReference type="ChEBI" id="CHEBI:30616"/>
    </ligand>
</feature>
<organism evidence="2 3">
    <name type="scientific">Corynebacterium meridianum</name>
    <dbReference type="NCBI Taxonomy" id="2765363"/>
    <lineage>
        <taxon>Bacteria</taxon>
        <taxon>Bacillati</taxon>
        <taxon>Actinomycetota</taxon>
        <taxon>Actinomycetes</taxon>
        <taxon>Mycobacteriales</taxon>
        <taxon>Corynebacteriaceae</taxon>
        <taxon>Corynebacterium</taxon>
    </lineage>
</organism>
<keyword evidence="1" id="KW-0547">Nucleotide-binding</keyword>
<dbReference type="SUPFAM" id="SSF52540">
    <property type="entry name" value="P-loop containing nucleoside triphosphate hydrolases"/>
    <property type="match status" value="1"/>
</dbReference>
<dbReference type="GO" id="GO:0009102">
    <property type="term" value="P:biotin biosynthetic process"/>
    <property type="evidence" value="ECO:0007669"/>
    <property type="project" value="UniProtKB-UniRule"/>
</dbReference>
<keyword evidence="1" id="KW-0963">Cytoplasm</keyword>
<evidence type="ECO:0000313" key="2">
    <source>
        <dbReference type="EMBL" id="MBI8988804.1"/>
    </source>
</evidence>
<dbReference type="Proteomes" id="UP000645966">
    <property type="component" value="Unassembled WGS sequence"/>
</dbReference>
<dbReference type="PANTHER" id="PTHR43210:SF5">
    <property type="entry name" value="DETHIOBIOTIN SYNTHETASE"/>
    <property type="match status" value="1"/>
</dbReference>
<comment type="pathway">
    <text evidence="1">Cofactor biosynthesis; biotin biosynthesis; biotin from 7,8-diaminononanoate: step 1/2.</text>
</comment>
<comment type="function">
    <text evidence="1">Catalyzes a mechanistically unusual reaction, the ATP-dependent insertion of CO2 between the N7 and N8 nitrogen atoms of 7,8-diaminopelargonic acid (DAPA, also called 7,8-diammoniononanoate) to form a ureido ring.</text>
</comment>
<feature type="binding site" evidence="1">
    <location>
        <position position="49"/>
    </location>
    <ligand>
        <name>Mg(2+)</name>
        <dbReference type="ChEBI" id="CHEBI:18420"/>
    </ligand>
</feature>
<keyword evidence="1" id="KW-0067">ATP-binding</keyword>
<dbReference type="GO" id="GO:0000287">
    <property type="term" value="F:magnesium ion binding"/>
    <property type="evidence" value="ECO:0007669"/>
    <property type="project" value="UniProtKB-UniRule"/>
</dbReference>
<comment type="subunit">
    <text evidence="1">Homodimer.</text>
</comment>
<feature type="active site" evidence="1">
    <location>
        <position position="37"/>
    </location>
</feature>
<dbReference type="HAMAP" id="MF_00336">
    <property type="entry name" value="BioD"/>
    <property type="match status" value="1"/>
</dbReference>
<dbReference type="Pfam" id="PF13500">
    <property type="entry name" value="AAA_26"/>
    <property type="match status" value="1"/>
</dbReference>
<sequence length="224" mass="23441">MTVHIITGTNTDVGKTIVTAALAARLHTTGRAVTVVKPAQTGEPEGQGDLTTVRRLVGDTVTTVGFARYPEPLAPNLSARRAGLRQLDLADTAAKIRELDSADRTVLVEGAGGLLVRIADDWTIADLAVELAAPVTVVTSLGLGSLNSAELTVEAARRRGIWVTGLIGGCLPRDPDLATRLNLRELPEVTGVPLLGCIPQGSGNLAPEEFVRVAENLDAGPFSR</sequence>
<feature type="binding site" evidence="1">
    <location>
        <position position="109"/>
    </location>
    <ligand>
        <name>Mg(2+)</name>
        <dbReference type="ChEBI" id="CHEBI:18420"/>
    </ligand>
</feature>
<comment type="similarity">
    <text evidence="1">Belongs to the dethiobiotin synthetase family.</text>
</comment>
<comment type="caution">
    <text evidence="1">Lacks conserved residue(s) required for the propagation of feature annotation.</text>
</comment>
<dbReference type="EMBL" id="JAEIOS010000011">
    <property type="protein sequence ID" value="MBI8988804.1"/>
    <property type="molecule type" value="Genomic_DNA"/>
</dbReference>
<dbReference type="GO" id="GO:0005829">
    <property type="term" value="C:cytosol"/>
    <property type="evidence" value="ECO:0007669"/>
    <property type="project" value="TreeGrafter"/>
</dbReference>
<dbReference type="EC" id="6.3.3.3" evidence="1"/>
<dbReference type="GO" id="GO:0005524">
    <property type="term" value="F:ATP binding"/>
    <property type="evidence" value="ECO:0007669"/>
    <property type="project" value="UniProtKB-UniRule"/>
</dbReference>
<accession>A0A934M6P4</accession>
<keyword evidence="1" id="KW-0093">Biotin biosynthesis</keyword>
<comment type="subcellular location">
    <subcellularLocation>
        <location evidence="1">Cytoplasm</location>
    </subcellularLocation>
</comment>
<dbReference type="RefSeq" id="WP_198737855.1">
    <property type="nucleotide sequence ID" value="NZ_JAEIOS010000011.1"/>
</dbReference>
<dbReference type="GO" id="GO:0004141">
    <property type="term" value="F:dethiobiotin synthase activity"/>
    <property type="evidence" value="ECO:0007669"/>
    <property type="project" value="UniProtKB-UniRule"/>
</dbReference>
<feature type="binding site" evidence="1">
    <location>
        <position position="16"/>
    </location>
    <ligand>
        <name>Mg(2+)</name>
        <dbReference type="ChEBI" id="CHEBI:18420"/>
    </ligand>
</feature>
<keyword evidence="1" id="KW-0479">Metal-binding</keyword>
<keyword evidence="1 2" id="KW-0436">Ligase</keyword>
<comment type="cofactor">
    <cofactor evidence="1">
        <name>Mg(2+)</name>
        <dbReference type="ChEBI" id="CHEBI:18420"/>
    </cofactor>
</comment>
<feature type="binding site" evidence="1">
    <location>
        <begin position="169"/>
        <end position="170"/>
    </location>
    <ligand>
        <name>ATP</name>
        <dbReference type="ChEBI" id="CHEBI:30616"/>
    </ligand>
</feature>
<name>A0A934M6P4_9CORY</name>
<dbReference type="AlphaFoldDB" id="A0A934M6P4"/>
<dbReference type="PIRSF" id="PIRSF006755">
    <property type="entry name" value="DTB_synth"/>
    <property type="match status" value="1"/>
</dbReference>
<proteinExistence type="inferred from homology"/>
<feature type="binding site" evidence="1">
    <location>
        <position position="41"/>
    </location>
    <ligand>
        <name>substrate</name>
    </ligand>
</feature>
<evidence type="ECO:0000313" key="3">
    <source>
        <dbReference type="Proteomes" id="UP000645966"/>
    </source>
</evidence>
<feature type="binding site" evidence="1">
    <location>
        <begin position="199"/>
        <end position="201"/>
    </location>
    <ligand>
        <name>ATP</name>
        <dbReference type="ChEBI" id="CHEBI:30616"/>
    </ligand>
</feature>
<comment type="catalytic activity">
    <reaction evidence="1">
        <text>(7R,8S)-7,8-diammoniononanoate + CO2 + ATP = (4R,5S)-dethiobiotin + ADP + phosphate + 3 H(+)</text>
        <dbReference type="Rhea" id="RHEA:15805"/>
        <dbReference type="ChEBI" id="CHEBI:15378"/>
        <dbReference type="ChEBI" id="CHEBI:16526"/>
        <dbReference type="ChEBI" id="CHEBI:30616"/>
        <dbReference type="ChEBI" id="CHEBI:43474"/>
        <dbReference type="ChEBI" id="CHEBI:149469"/>
        <dbReference type="ChEBI" id="CHEBI:149473"/>
        <dbReference type="ChEBI" id="CHEBI:456216"/>
        <dbReference type="EC" id="6.3.3.3"/>
    </reaction>
</comment>
<feature type="binding site" evidence="1">
    <location>
        <begin position="109"/>
        <end position="112"/>
    </location>
    <ligand>
        <name>ATP</name>
        <dbReference type="ChEBI" id="CHEBI:30616"/>
    </ligand>
</feature>
<dbReference type="CDD" id="cd03109">
    <property type="entry name" value="DTBS"/>
    <property type="match status" value="1"/>
</dbReference>
<protein>
    <recommendedName>
        <fullName evidence="1">ATP-dependent dethiobiotin synthetase BioD</fullName>
        <ecNumber evidence="1">6.3.3.3</ecNumber>
    </recommendedName>
    <alternativeName>
        <fullName evidence="1">DTB synthetase</fullName>
        <shortName evidence="1">DTBS</shortName>
    </alternativeName>
    <alternativeName>
        <fullName evidence="1">Dethiobiotin synthase</fullName>
    </alternativeName>
</protein>
<comment type="caution">
    <text evidence="2">The sequence shown here is derived from an EMBL/GenBank/DDBJ whole genome shotgun (WGS) entry which is preliminary data.</text>
</comment>
<dbReference type="InterPro" id="IPR027417">
    <property type="entry name" value="P-loop_NTPase"/>
</dbReference>
<feature type="binding site" evidence="1">
    <location>
        <begin position="12"/>
        <end position="17"/>
    </location>
    <ligand>
        <name>ATP</name>
        <dbReference type="ChEBI" id="CHEBI:30616"/>
    </ligand>
</feature>
<dbReference type="InterPro" id="IPR004472">
    <property type="entry name" value="DTB_synth_BioD"/>
</dbReference>
<gene>
    <name evidence="1 2" type="primary">bioD</name>
    <name evidence="2" type="ORF">JDV75_03390</name>
</gene>
<dbReference type="NCBIfam" id="TIGR00347">
    <property type="entry name" value="bioD"/>
    <property type="match status" value="1"/>
</dbReference>
<evidence type="ECO:0000256" key="1">
    <source>
        <dbReference type="HAMAP-Rule" id="MF_00336"/>
    </source>
</evidence>
<keyword evidence="1" id="KW-0460">Magnesium</keyword>
<reference evidence="2" key="1">
    <citation type="submission" date="2020-12" db="EMBL/GenBank/DDBJ databases">
        <title>Genome public.</title>
        <authorList>
            <person name="Sun Q."/>
        </authorList>
    </citation>
    <scope>NUCLEOTIDE SEQUENCE</scope>
    <source>
        <strain evidence="2">CCM 8863</strain>
    </source>
</reference>
<dbReference type="Gene3D" id="3.40.50.300">
    <property type="entry name" value="P-loop containing nucleotide triphosphate hydrolases"/>
    <property type="match status" value="1"/>
</dbReference>